<dbReference type="InterPro" id="IPR016167">
    <property type="entry name" value="FAD-bd_PCMH_sub1"/>
</dbReference>
<dbReference type="Gene3D" id="3.30.365.10">
    <property type="entry name" value="Aldehyde oxidase/xanthine dehydrogenase, molybdopterin binding domain"/>
    <property type="match status" value="4"/>
</dbReference>
<feature type="binding site" evidence="20">
    <location>
        <position position="448"/>
    </location>
    <ligand>
        <name>FAD</name>
        <dbReference type="ChEBI" id="CHEBI:57692"/>
    </ligand>
</feature>
<dbReference type="FunFam" id="3.30.365.10:FF:000003">
    <property type="entry name" value="Aldehyde oxidase 1"/>
    <property type="match status" value="1"/>
</dbReference>
<dbReference type="InterPro" id="IPR036856">
    <property type="entry name" value="Ald_Oxase/Xan_DH_a/b_sf"/>
</dbReference>
<dbReference type="GO" id="GO:0005777">
    <property type="term" value="C:peroxisome"/>
    <property type="evidence" value="ECO:0007669"/>
    <property type="project" value="UniProtKB-SubCell"/>
</dbReference>
<dbReference type="SUPFAM" id="SSF47741">
    <property type="entry name" value="CO dehydrogenase ISP C-domain like"/>
    <property type="match status" value="1"/>
</dbReference>
<dbReference type="Gene3D" id="3.30.390.50">
    <property type="entry name" value="CO dehydrogenase flavoprotein, C-terminal domain"/>
    <property type="match status" value="1"/>
</dbReference>
<dbReference type="InterPro" id="IPR016169">
    <property type="entry name" value="FAD-bd_PCMH_sub2"/>
</dbReference>
<feature type="binding site" evidence="21">
    <location>
        <position position="151"/>
    </location>
    <ligand>
        <name>[2Fe-2S] cluster</name>
        <dbReference type="ChEBI" id="CHEBI:190135"/>
        <label>2</label>
    </ligand>
</feature>
<comment type="cofactor">
    <cofactor evidence="21">
        <name>Mo-molybdopterin</name>
        <dbReference type="ChEBI" id="CHEBI:71302"/>
    </cofactor>
    <text evidence="21">Binds 1 Mo-molybdopterin (Mo-MPT) cofactor per subunit.</text>
</comment>
<evidence type="ECO:0000256" key="21">
    <source>
        <dbReference type="PIRSR" id="PIRSR000127-3"/>
    </source>
</evidence>
<feature type="binding site" evidence="20">
    <location>
        <position position="425"/>
    </location>
    <ligand>
        <name>FAD</name>
        <dbReference type="ChEBI" id="CHEBI:57692"/>
    </ligand>
</feature>
<feature type="binding site" evidence="21">
    <location>
        <position position="996"/>
    </location>
    <ligand>
        <name>Mo-molybdopterin</name>
        <dbReference type="ChEBI" id="CHEBI:71302"/>
    </ligand>
    <ligandPart>
        <name>Mo</name>
        <dbReference type="ChEBI" id="CHEBI:28685"/>
    </ligandPart>
</feature>
<keyword evidence="7" id="KW-0285">Flavoprotein</keyword>
<dbReference type="SUPFAM" id="SSF56176">
    <property type="entry name" value="FAD-binding/transporter-associated domain-like"/>
    <property type="match status" value="1"/>
</dbReference>
<evidence type="ECO:0000256" key="1">
    <source>
        <dbReference type="ARBA" id="ARBA00001974"/>
    </source>
</evidence>
<dbReference type="InterPro" id="IPR016208">
    <property type="entry name" value="Ald_Oxase/xanthine_DH-like"/>
</dbReference>
<dbReference type="PROSITE" id="PS51085">
    <property type="entry name" value="2FE2S_FER_2"/>
    <property type="match status" value="1"/>
</dbReference>
<evidence type="ECO:0000256" key="17">
    <source>
        <dbReference type="ARBA" id="ARBA00049017"/>
    </source>
</evidence>
<dbReference type="Gene3D" id="3.90.1170.50">
    <property type="entry name" value="Aldehyde oxidase/xanthine dehydrogenase, a/b hammerhead"/>
    <property type="match status" value="1"/>
</dbReference>
<reference evidence="25" key="1">
    <citation type="submission" date="2025-08" db="UniProtKB">
        <authorList>
            <consortium name="RefSeq"/>
        </authorList>
    </citation>
    <scope>IDENTIFICATION</scope>
    <source>
        <tissue evidence="25">Total insect</tissue>
    </source>
</reference>
<dbReference type="Proteomes" id="UP000515158">
    <property type="component" value="Unplaced"/>
</dbReference>
<dbReference type="Pfam" id="PF03450">
    <property type="entry name" value="CO_deh_flav_C"/>
    <property type="match status" value="1"/>
</dbReference>
<keyword evidence="6 21" id="KW-0500">Molybdenum</keyword>
<dbReference type="SUPFAM" id="SSF54665">
    <property type="entry name" value="CO dehydrogenase molybdoprotein N-domain-like"/>
    <property type="match status" value="1"/>
</dbReference>
<keyword evidence="15" id="KW-0576">Peroxisome</keyword>
<evidence type="ECO:0000256" key="14">
    <source>
        <dbReference type="ARBA" id="ARBA00023027"/>
    </source>
</evidence>
<organism evidence="25">
    <name type="scientific">Thrips palmi</name>
    <name type="common">Melon thrips</name>
    <dbReference type="NCBI Taxonomy" id="161013"/>
    <lineage>
        <taxon>Eukaryota</taxon>
        <taxon>Metazoa</taxon>
        <taxon>Ecdysozoa</taxon>
        <taxon>Arthropoda</taxon>
        <taxon>Hexapoda</taxon>
        <taxon>Insecta</taxon>
        <taxon>Pterygota</taxon>
        <taxon>Neoptera</taxon>
        <taxon>Paraneoptera</taxon>
        <taxon>Thysanoptera</taxon>
        <taxon>Terebrantia</taxon>
        <taxon>Thripoidea</taxon>
        <taxon>Thripidae</taxon>
        <taxon>Thrips</taxon>
    </lineage>
</organism>
<feature type="binding site" evidence="21">
    <location>
        <position position="114"/>
    </location>
    <ligand>
        <name>[2Fe-2S] cluster</name>
        <dbReference type="ChEBI" id="CHEBI:190135"/>
        <label>2</label>
    </ligand>
</feature>
<feature type="binding site" evidence="20">
    <location>
        <position position="510"/>
    </location>
    <ligand>
        <name>FAD</name>
        <dbReference type="ChEBI" id="CHEBI:57692"/>
    </ligand>
</feature>
<dbReference type="SUPFAM" id="SSF55447">
    <property type="entry name" value="CO dehydrogenase flavoprotein C-terminal domain-like"/>
    <property type="match status" value="1"/>
</dbReference>
<feature type="binding site" evidence="21">
    <location>
        <position position="882"/>
    </location>
    <ligand>
        <name>Mo-molybdopterin</name>
        <dbReference type="ChEBI" id="CHEBI:71302"/>
    </ligand>
    <ligandPart>
        <name>Mo</name>
        <dbReference type="ChEBI" id="CHEBI:28685"/>
    </ligandPart>
</feature>
<evidence type="ECO:0000256" key="11">
    <source>
        <dbReference type="ARBA" id="ARBA00023002"/>
    </source>
</evidence>
<dbReference type="FunFam" id="3.30.365.10:FF:000004">
    <property type="entry name" value="Xanthine dehydrogenase oxidase"/>
    <property type="match status" value="1"/>
</dbReference>
<feature type="binding site" evidence="20">
    <location>
        <position position="998"/>
    </location>
    <ligand>
        <name>substrate</name>
    </ligand>
</feature>
<evidence type="ECO:0000256" key="15">
    <source>
        <dbReference type="ARBA" id="ARBA00023140"/>
    </source>
</evidence>
<evidence type="ECO:0000313" key="24">
    <source>
        <dbReference type="Proteomes" id="UP000515158"/>
    </source>
</evidence>
<dbReference type="InterPro" id="IPR014307">
    <property type="entry name" value="Xanthine_DH_ssu"/>
</dbReference>
<dbReference type="GO" id="GO:0005506">
    <property type="term" value="F:iron ion binding"/>
    <property type="evidence" value="ECO:0007669"/>
    <property type="project" value="InterPro"/>
</dbReference>
<dbReference type="InterPro" id="IPR002346">
    <property type="entry name" value="Mopterin_DH_FAD-bd"/>
</dbReference>
<comment type="catalytic activity">
    <reaction evidence="18">
        <text>hypoxanthine + NAD(+) + H2O = xanthine + NADH + H(+)</text>
        <dbReference type="Rhea" id="RHEA:24670"/>
        <dbReference type="ChEBI" id="CHEBI:15377"/>
        <dbReference type="ChEBI" id="CHEBI:15378"/>
        <dbReference type="ChEBI" id="CHEBI:17368"/>
        <dbReference type="ChEBI" id="CHEBI:17712"/>
        <dbReference type="ChEBI" id="CHEBI:57540"/>
        <dbReference type="ChEBI" id="CHEBI:57945"/>
        <dbReference type="EC" id="1.17.1.4"/>
    </reaction>
</comment>
<dbReference type="InterPro" id="IPR005107">
    <property type="entry name" value="CO_DH_flav_C"/>
</dbReference>
<dbReference type="PROSITE" id="PS51387">
    <property type="entry name" value="FAD_PCMH"/>
    <property type="match status" value="1"/>
</dbReference>
<dbReference type="Pfam" id="PF02738">
    <property type="entry name" value="MoCoBD_1"/>
    <property type="match status" value="1"/>
</dbReference>
<dbReference type="InterPro" id="IPR046867">
    <property type="entry name" value="AldOxase/xan_DH_MoCoBD2"/>
</dbReference>
<dbReference type="KEGG" id="tpal:117652562"/>
<keyword evidence="24" id="KW-1185">Reference proteome</keyword>
<evidence type="ECO:0000256" key="6">
    <source>
        <dbReference type="ARBA" id="ARBA00022505"/>
    </source>
</evidence>
<keyword evidence="12 21" id="KW-0408">Iron</keyword>
<evidence type="ECO:0000256" key="16">
    <source>
        <dbReference type="ARBA" id="ARBA00034078"/>
    </source>
</evidence>
<evidence type="ECO:0000256" key="9">
    <source>
        <dbReference type="ARBA" id="ARBA00022723"/>
    </source>
</evidence>
<evidence type="ECO:0000259" key="22">
    <source>
        <dbReference type="PROSITE" id="PS51085"/>
    </source>
</evidence>
<dbReference type="GO" id="GO:0071949">
    <property type="term" value="F:FAD binding"/>
    <property type="evidence" value="ECO:0007669"/>
    <property type="project" value="InterPro"/>
</dbReference>
<dbReference type="FunFam" id="3.30.465.10:FF:000004">
    <property type="entry name" value="Xanthine dehydrogenase/oxidase"/>
    <property type="match status" value="1"/>
</dbReference>
<dbReference type="FunFam" id="3.90.1170.50:FF:000001">
    <property type="entry name" value="Aldehyde oxidase 1"/>
    <property type="match status" value="1"/>
</dbReference>
<dbReference type="PANTHER" id="PTHR45444">
    <property type="entry name" value="XANTHINE DEHYDROGENASE"/>
    <property type="match status" value="1"/>
</dbReference>
<dbReference type="Pfam" id="PF00941">
    <property type="entry name" value="FAD_binding_5"/>
    <property type="match status" value="1"/>
</dbReference>
<dbReference type="EC" id="1.17.1.4" evidence="5"/>
<dbReference type="InterPro" id="IPR008274">
    <property type="entry name" value="AldOxase/xan_DH_MoCoBD1"/>
</dbReference>
<sequence length="1413" mass="151490">MEGSKELVFFVNGKKVVDSGVDPEWTLLYYLRNKLRLCGTKLGCAEGGCGACTVMVSRVDRGTGKTRHLAVNACLAPVCAMHGLAVTTVEGIGSTRTRLHPVQERIAKAHGSQCGFCTPGIVMSMYALLRTLPKPSMHDLELAMQGNLCRCTGYRPILEGFRTFTEDYEALQTASRTQGLPNGLANGVANGCPMGKDCCKVNGGNGCGSPANGTVNGTVNGVDALCNGVSNGATNGATNGTANGHAAPAGDRVVNGVPVLADQGGVDAPGAVKQTSTDDKFFSVETFAPYDPSQEPIFPPELKKSAALDEQALCIVGPRVTWFRPTSLQQLVLLKERHPQARIIAGNTEVGVETKFKACLYPVLISSSAVPELQAVAVDAAAEGLRVGAACPLTQVDEALRKLIKELPQHKTRTLQALSSMLRWFAGNQIRNVAGVGGNIMTGSPISDLNPIFLAAGCVLDLRSSRGVRRLRMDQRFFTGYRRNAVLADEVLVSVLLPFTEEAEYLCALKQARRREDDIAIVNLALRLRLRDDGLAIQDAAVAVGGMAPTSVLAQGAAKALAEGSLDSDTLDLACSALAQDLPLPPGAPGGMVRYRQALALSLLVKAFLNIASQTPRSPMLSSRLQSAAEPLTEKPLSSAQYFTTVPGSQARTDFVGKPIVHQSAYKQATGEAVYCDDIRPLDGELYLSPVMSTRAHARVLAVDASAALAVPGVAGVLTAADLPANQNKFGAINLDEEILASGKVLCHGQLVAAVLATEQSVARRAAGLVKVEYQDLPAVLTIEDAIAADSYLVPPAVLAVGDVDKAEAEADHVADGEVRSPGQEHFYLETQAAVAVPGEDGEMEVTASTQSPTGLQDTVARVLGVPKSRVVVRVKRLGGGFGGKEVRAVPFATLCAVAANKYRRPVRFMLDRDEDMATTGQRHPFLTRYKVAFDKEGRLLGLRMHMYTNGGCSEDLTFAVLERAMHHCTNAYYVPSVHLTGYCCKTNLPSNTAFRGFGGPQGILVAETIIRHVANVVGKDPLQVAELNMLRDGHETLYHHRVEECTVRRCWDEMLQQALYRQRLHDVQQFNRQHRYKKRGLAAVPLTYGVAYSVKFLNQAGALVHVYTDGSVLLTHGGTEMGQGLHTKMIQVASRALGVDASNIHISETATDKVPNTSATAASFSSDLNGMAIKQACEKILERLRPFREANPTGRWEDWVRAAYFETVSLSATGYYTTEGINYNFRENTGRAYAYLSHGASCSEVEIDCLTGDHKVLSTDIVMDLGESLNPAIDVGQIEGGFMQGYGNYVLEEPVVAANGALLSRGPGAYKIPGFGDIPAEFNVALLKGSSNRHAIYSSKAVGEPPLLLACSVLFALREAVAAAREEEGLRGWFHLDAPATAATIRLACEDRYTKRFPEPAKGTFTPWNIRV</sequence>
<dbReference type="FunFam" id="3.30.43.10:FF:000001">
    <property type="entry name" value="Xanthine dehydrogenase/oxidase"/>
    <property type="match status" value="1"/>
</dbReference>
<feature type="binding site" evidence="20">
    <location>
        <begin position="343"/>
        <end position="350"/>
    </location>
    <ligand>
        <name>FAD</name>
        <dbReference type="ChEBI" id="CHEBI:57692"/>
    </ligand>
</feature>
<evidence type="ECO:0000256" key="13">
    <source>
        <dbReference type="ARBA" id="ARBA00023014"/>
    </source>
</evidence>
<keyword evidence="13 21" id="KW-0411">Iron-sulfur</keyword>
<evidence type="ECO:0000256" key="20">
    <source>
        <dbReference type="PIRSR" id="PIRSR000127-2"/>
    </source>
</evidence>
<evidence type="ECO:0000256" key="8">
    <source>
        <dbReference type="ARBA" id="ARBA00022714"/>
    </source>
</evidence>
<dbReference type="CDD" id="cd00207">
    <property type="entry name" value="fer2"/>
    <property type="match status" value="1"/>
</dbReference>
<feature type="active site" description="Proton acceptor" evidence="19">
    <location>
        <position position="1345"/>
    </location>
</feature>
<dbReference type="Gene3D" id="3.10.20.30">
    <property type="match status" value="1"/>
</dbReference>
<dbReference type="InterPro" id="IPR012675">
    <property type="entry name" value="Beta-grasp_dom_sf"/>
</dbReference>
<comment type="catalytic activity">
    <reaction evidence="17">
        <text>xanthine + NAD(+) + H2O = urate + NADH + H(+)</text>
        <dbReference type="Rhea" id="RHEA:16669"/>
        <dbReference type="ChEBI" id="CHEBI:15377"/>
        <dbReference type="ChEBI" id="CHEBI:15378"/>
        <dbReference type="ChEBI" id="CHEBI:17712"/>
        <dbReference type="ChEBI" id="CHEBI:17775"/>
        <dbReference type="ChEBI" id="CHEBI:57540"/>
        <dbReference type="ChEBI" id="CHEBI:57945"/>
        <dbReference type="EC" id="1.17.1.4"/>
    </reaction>
</comment>
<dbReference type="Gene3D" id="3.30.43.10">
    <property type="entry name" value="Uridine Diphospho-n-acetylenolpyruvylglucosamine Reductase, domain 2"/>
    <property type="match status" value="1"/>
</dbReference>
<dbReference type="FunFam" id="3.30.365.10:FF:000001">
    <property type="entry name" value="Xanthine dehydrogenase oxidase"/>
    <property type="match status" value="1"/>
</dbReference>
<name>A0A6P9A896_THRPL</name>
<comment type="cofactor">
    <cofactor evidence="16">
        <name>[2Fe-2S] cluster</name>
        <dbReference type="ChEBI" id="CHEBI:190135"/>
    </cofactor>
</comment>
<keyword evidence="8 21" id="KW-0001">2Fe-2S</keyword>
<evidence type="ECO:0000256" key="10">
    <source>
        <dbReference type="ARBA" id="ARBA00022827"/>
    </source>
</evidence>
<dbReference type="InterPro" id="IPR016166">
    <property type="entry name" value="FAD-bd_PCMH"/>
</dbReference>
<dbReference type="InParanoid" id="A0A6P9A896"/>
<evidence type="ECO:0000256" key="12">
    <source>
        <dbReference type="ARBA" id="ARBA00023004"/>
    </source>
</evidence>
<dbReference type="InterPro" id="IPR036010">
    <property type="entry name" value="2Fe-2S_ferredoxin-like_sf"/>
</dbReference>
<keyword evidence="14" id="KW-0520">NAD</keyword>
<evidence type="ECO:0000259" key="23">
    <source>
        <dbReference type="PROSITE" id="PS51387"/>
    </source>
</evidence>
<evidence type="ECO:0000256" key="2">
    <source>
        <dbReference type="ARBA" id="ARBA00004275"/>
    </source>
</evidence>
<feature type="binding site" evidence="21">
    <location>
        <position position="52"/>
    </location>
    <ligand>
        <name>[2Fe-2S] cluster</name>
        <dbReference type="ChEBI" id="CHEBI:190135"/>
        <label>1</label>
    </ligand>
</feature>
<dbReference type="PIRSF" id="PIRSF000127">
    <property type="entry name" value="Xanthine_DH"/>
    <property type="match status" value="1"/>
</dbReference>
<dbReference type="RefSeq" id="XP_034253474.1">
    <property type="nucleotide sequence ID" value="XM_034397583.1"/>
</dbReference>
<dbReference type="PROSITE" id="PS00197">
    <property type="entry name" value="2FE2S_FER_1"/>
    <property type="match status" value="1"/>
</dbReference>
<dbReference type="Gene3D" id="3.30.465.10">
    <property type="match status" value="1"/>
</dbReference>
<feature type="binding site" evidence="21">
    <location>
        <position position="1163"/>
    </location>
    <ligand>
        <name>Mo-molybdopterin</name>
        <dbReference type="ChEBI" id="CHEBI:71302"/>
    </ligand>
    <ligandPart>
        <name>Mo</name>
        <dbReference type="ChEBI" id="CHEBI:28685"/>
    </ligandPart>
</feature>
<comment type="cofactor">
    <cofactor evidence="1 20">
        <name>FAD</name>
        <dbReference type="ChEBI" id="CHEBI:57692"/>
    </cofactor>
</comment>
<dbReference type="GeneID" id="117652562"/>
<feature type="domain" description="FAD-binding PCMH-type" evidence="23">
    <location>
        <begin position="315"/>
        <end position="502"/>
    </location>
</feature>
<feature type="binding site" evidence="21">
    <location>
        <position position="49"/>
    </location>
    <ligand>
        <name>[2Fe-2S] cluster</name>
        <dbReference type="ChEBI" id="CHEBI:190135"/>
        <label>1</label>
    </ligand>
</feature>
<feature type="binding site" evidence="21">
    <location>
        <position position="74"/>
    </location>
    <ligand>
        <name>[2Fe-2S] cluster</name>
        <dbReference type="ChEBI" id="CHEBI:190135"/>
        <label>1</label>
    </ligand>
</feature>
<keyword evidence="10 20" id="KW-0274">FAD</keyword>
<feature type="binding site" evidence="21">
    <location>
        <position position="149"/>
    </location>
    <ligand>
        <name>[2Fe-2S] cluster</name>
        <dbReference type="ChEBI" id="CHEBI:190135"/>
        <label>2</label>
    </ligand>
</feature>
<evidence type="ECO:0000256" key="5">
    <source>
        <dbReference type="ARBA" id="ARBA00013123"/>
    </source>
</evidence>
<dbReference type="FunFam" id="3.10.20.30:FF:000015">
    <property type="entry name" value="Aldehyde oxidase 1"/>
    <property type="match status" value="1"/>
</dbReference>
<dbReference type="GO" id="GO:0004854">
    <property type="term" value="F:xanthine dehydrogenase activity"/>
    <property type="evidence" value="ECO:0007669"/>
    <property type="project" value="UniProtKB-EC"/>
</dbReference>
<feature type="binding site" evidence="20">
    <location>
        <position position="964"/>
    </location>
    <ligand>
        <name>substrate</name>
    </ligand>
</feature>
<feature type="binding site" evidence="21">
    <location>
        <position position="851"/>
    </location>
    <ligand>
        <name>Mo-molybdopterin</name>
        <dbReference type="ChEBI" id="CHEBI:71302"/>
    </ligand>
    <ligandPart>
        <name>Mo</name>
        <dbReference type="ChEBI" id="CHEBI:28685"/>
    </ligandPart>
</feature>
<comment type="subunit">
    <text evidence="4">Homodimer.</text>
</comment>
<dbReference type="InterPro" id="IPR036683">
    <property type="entry name" value="CO_DH_flav_C_dom_sf"/>
</dbReference>
<evidence type="ECO:0000256" key="3">
    <source>
        <dbReference type="ARBA" id="ARBA00006849"/>
    </source>
</evidence>
<dbReference type="PANTHER" id="PTHR45444:SF3">
    <property type="entry name" value="XANTHINE DEHYDROGENASE"/>
    <property type="match status" value="1"/>
</dbReference>
<feature type="binding site" evidence="21">
    <location>
        <position position="44"/>
    </location>
    <ligand>
        <name>[2Fe-2S] cluster</name>
        <dbReference type="ChEBI" id="CHEBI:190135"/>
        <label>1</label>
    </ligand>
</feature>
<dbReference type="InterPro" id="IPR036884">
    <property type="entry name" value="2Fe-2S-bd_dom_sf"/>
</dbReference>
<dbReference type="SUPFAM" id="SSF56003">
    <property type="entry name" value="Molybdenum cofactor-binding domain"/>
    <property type="match status" value="1"/>
</dbReference>
<dbReference type="InterPro" id="IPR000674">
    <property type="entry name" value="Ald_Oxase/Xan_DH_a/b"/>
</dbReference>
<feature type="binding site" evidence="21">
    <location>
        <position position="117"/>
    </location>
    <ligand>
        <name>[2Fe-2S] cluster</name>
        <dbReference type="ChEBI" id="CHEBI:190135"/>
        <label>2</label>
    </ligand>
</feature>
<comment type="subcellular location">
    <subcellularLocation>
        <location evidence="2">Peroxisome</location>
    </subcellularLocation>
</comment>
<keyword evidence="11" id="KW-0560">Oxidoreductase</keyword>
<feature type="binding site" evidence="20">
    <location>
        <position position="492"/>
    </location>
    <ligand>
        <name>FAD</name>
        <dbReference type="ChEBI" id="CHEBI:57692"/>
    </ligand>
</feature>
<dbReference type="Pfam" id="PF00111">
    <property type="entry name" value="Fer2"/>
    <property type="match status" value="1"/>
</dbReference>
<dbReference type="InterPro" id="IPR002888">
    <property type="entry name" value="2Fe-2S-bd"/>
</dbReference>
<dbReference type="SUPFAM" id="SSF54292">
    <property type="entry name" value="2Fe-2S ferredoxin-like"/>
    <property type="match status" value="1"/>
</dbReference>
<dbReference type="Pfam" id="PF01315">
    <property type="entry name" value="Ald_Xan_dh_C"/>
    <property type="match status" value="1"/>
</dbReference>
<dbReference type="InterPro" id="IPR037165">
    <property type="entry name" value="AldOxase/xan_DH_Mopterin-bd_sf"/>
</dbReference>
<comment type="cofactor">
    <cofactor evidence="21">
        <name>[2Fe-2S] cluster</name>
        <dbReference type="ChEBI" id="CHEBI:190135"/>
    </cofactor>
    <text evidence="21">Binds 2 [2Fe-2S] clusters.</text>
</comment>
<proteinExistence type="inferred from homology"/>
<dbReference type="SMART" id="SM01092">
    <property type="entry name" value="CO_deh_flav_C"/>
    <property type="match status" value="1"/>
</dbReference>
<dbReference type="Pfam" id="PF20256">
    <property type="entry name" value="MoCoBD_2"/>
    <property type="match status" value="1"/>
</dbReference>
<dbReference type="OrthoDB" id="8300278at2759"/>
<accession>A0A6P9A896</accession>
<feature type="domain" description="2Fe-2S ferredoxin-type" evidence="22">
    <location>
        <begin position="5"/>
        <end position="92"/>
    </location>
</feature>
<feature type="binding site" evidence="20">
    <location>
        <position position="886"/>
    </location>
    <ligand>
        <name>substrate</name>
    </ligand>
</feature>
<keyword evidence="9 21" id="KW-0479">Metal-binding</keyword>
<evidence type="ECO:0000256" key="7">
    <source>
        <dbReference type="ARBA" id="ARBA00022630"/>
    </source>
</evidence>
<comment type="similarity">
    <text evidence="3">Belongs to the xanthine dehydrogenase family.</text>
</comment>
<dbReference type="InterPro" id="IPR001041">
    <property type="entry name" value="2Fe-2S_ferredoxin-type"/>
</dbReference>
<dbReference type="InterPro" id="IPR036318">
    <property type="entry name" value="FAD-bd_PCMH-like_sf"/>
</dbReference>
<protein>
    <recommendedName>
        <fullName evidence="5">xanthine dehydrogenase</fullName>
        <ecNumber evidence="5">1.17.1.4</ecNumber>
    </recommendedName>
</protein>
<dbReference type="GO" id="GO:0051537">
    <property type="term" value="F:2 iron, 2 sulfur cluster binding"/>
    <property type="evidence" value="ECO:0007669"/>
    <property type="project" value="UniProtKB-KW"/>
</dbReference>
<evidence type="ECO:0000313" key="25">
    <source>
        <dbReference type="RefSeq" id="XP_034253474.1"/>
    </source>
</evidence>
<evidence type="ECO:0000256" key="18">
    <source>
        <dbReference type="ARBA" id="ARBA00049517"/>
    </source>
</evidence>
<dbReference type="NCBIfam" id="TIGR02963">
    <property type="entry name" value="xanthine_xdhA"/>
    <property type="match status" value="1"/>
</dbReference>
<dbReference type="Pfam" id="PF01799">
    <property type="entry name" value="Fer2_2"/>
    <property type="match status" value="1"/>
</dbReference>
<evidence type="ECO:0000256" key="19">
    <source>
        <dbReference type="PIRSR" id="PIRSR000127-1"/>
    </source>
</evidence>
<dbReference type="SMART" id="SM01008">
    <property type="entry name" value="Ald_Xan_dh_C"/>
    <property type="match status" value="1"/>
</dbReference>
<gene>
    <name evidence="25" type="primary">LOC117652562</name>
</gene>
<evidence type="ECO:0000256" key="4">
    <source>
        <dbReference type="ARBA" id="ARBA00011738"/>
    </source>
</evidence>
<dbReference type="InterPro" id="IPR006058">
    <property type="entry name" value="2Fe2S_fd_BS"/>
</dbReference>
<dbReference type="Gene3D" id="1.10.150.120">
    <property type="entry name" value="[2Fe-2S]-binding domain"/>
    <property type="match status" value="1"/>
</dbReference>